<dbReference type="InterPro" id="IPR016024">
    <property type="entry name" value="ARM-type_fold"/>
</dbReference>
<dbReference type="SUPFAM" id="SSF48371">
    <property type="entry name" value="ARM repeat"/>
    <property type="match status" value="1"/>
</dbReference>
<evidence type="ECO:0000313" key="2">
    <source>
        <dbReference type="Proteomes" id="UP000261640"/>
    </source>
</evidence>
<sequence length="792" mass="90588">MSKRTAFLESSCKDKLNDFLHFIQLHKDNAQPFNVEEVVQEMPRDQREALWGRLAVLLNDIILELPPKRWEEDLEGTSSANAVNLRVRVVINCDVLVECPVSEAPLQRRILMLFVTWWKKGLKEKEKFGRIAFFMSLQKSLTLKKPGVEIQRLWSLHDVLLSLDYTSEDSKQIIDLLLQCYHHPGKRFLVFTFSWNASFISVIHETIKKHLEFLSKTVTAHFAEIYFRAWNKASGDFLEQIENSCIQDLMQSAILLNRGSPVISKVRQILSSFHAKKDSHSVDKMLYNLYTPIIWTALRVPNFQVRANATWLFTEAFPIHDPNQNVQSIEEDIQKQLDTSLLKDPHPVVRVIAILGVCKILAKCWELFPPLVITEFLKMLVTELAVDASSSDVRSSVFKCLNIILDNALSHPLLEKLLPMAKNSLHDSSEKVRVAFLDMLIKVKEVRAAKFWEICAMDHLLARLAIDCSSVSKRVASLLINSFFPVNKSEREWCTRCISLTEMNPVAARKFYMYAHNHTTPTNIVKLMLALRRFLKKCVNTDCDLTDLNDSNRENSALVRSGKDTKVVSSLLEVVFILWKSVEETLELASNNDSKMLVYAKFENVMETFFQAFQDERSVFALVQLVSLMPAHQVPGFSSTVLARLKGMDPRAVPKQYDQLLHCMCSWGRASDVVGVITDWLTEAAPKKGKVKTKQKKRSKEMVEAKPDLALAYLDYLLNQTSTQEKVFALSERTLNQLLTALGNWNVCWILITFHYTWVNLLSVMNIPEYIGLKKITATTLKSTCLMSCCSL</sequence>
<keyword evidence="2" id="KW-1185">Reference proteome</keyword>
<dbReference type="GO" id="GO:0000070">
    <property type="term" value="P:mitotic sister chromatid segregation"/>
    <property type="evidence" value="ECO:0007669"/>
    <property type="project" value="TreeGrafter"/>
</dbReference>
<dbReference type="PANTHER" id="PTHR16199">
    <property type="entry name" value="CONDENSIN-2 COMPLEX SUBUNIT G2"/>
    <property type="match status" value="1"/>
</dbReference>
<organism evidence="1 2">
    <name type="scientific">Mastacembelus armatus</name>
    <name type="common">zig-zag eel</name>
    <dbReference type="NCBI Taxonomy" id="205130"/>
    <lineage>
        <taxon>Eukaryota</taxon>
        <taxon>Metazoa</taxon>
        <taxon>Chordata</taxon>
        <taxon>Craniata</taxon>
        <taxon>Vertebrata</taxon>
        <taxon>Euteleostomi</taxon>
        <taxon>Actinopterygii</taxon>
        <taxon>Neopterygii</taxon>
        <taxon>Teleostei</taxon>
        <taxon>Neoteleostei</taxon>
        <taxon>Acanthomorphata</taxon>
        <taxon>Anabantaria</taxon>
        <taxon>Synbranchiformes</taxon>
        <taxon>Mastacembelidae</taxon>
        <taxon>Mastacembelus</taxon>
    </lineage>
</organism>
<dbReference type="GO" id="GO:0000796">
    <property type="term" value="C:condensin complex"/>
    <property type="evidence" value="ECO:0007669"/>
    <property type="project" value="TreeGrafter"/>
</dbReference>
<protein>
    <submittedName>
        <fullName evidence="1">Non-SMC condensin II complex, subunit G2</fullName>
    </submittedName>
</protein>
<dbReference type="Ensembl" id="ENSMAMT00000046596.1">
    <property type="protein sequence ID" value="ENSMAMP00000064292.1"/>
    <property type="gene ID" value="ENSMAMG00000004363.2"/>
</dbReference>
<accession>A0A7N8YPT9</accession>
<dbReference type="Proteomes" id="UP000261640">
    <property type="component" value="Unplaced"/>
</dbReference>
<dbReference type="GeneTree" id="ENSGT00490000043432"/>
<name>A0A7N8YPT9_9TELE</name>
<reference evidence="1" key="1">
    <citation type="submission" date="2025-08" db="UniProtKB">
        <authorList>
            <consortium name="Ensembl"/>
        </authorList>
    </citation>
    <scope>IDENTIFICATION</scope>
</reference>
<dbReference type="Pfam" id="PF12422">
    <property type="entry name" value="Condensin2nSMC"/>
    <property type="match status" value="1"/>
</dbReference>
<dbReference type="AlphaFoldDB" id="A0A7N8YPT9"/>
<dbReference type="InterPro" id="IPR024741">
    <property type="entry name" value="Condensin2_G2"/>
</dbReference>
<reference evidence="1" key="2">
    <citation type="submission" date="2025-09" db="UniProtKB">
        <authorList>
            <consortium name="Ensembl"/>
        </authorList>
    </citation>
    <scope>IDENTIFICATION</scope>
</reference>
<proteinExistence type="predicted"/>
<dbReference type="PANTHER" id="PTHR16199:SF4">
    <property type="entry name" value="CONDENSIN-2 COMPLEX SUBUNIT G2"/>
    <property type="match status" value="1"/>
</dbReference>
<evidence type="ECO:0000313" key="1">
    <source>
        <dbReference type="Ensembl" id="ENSMAMP00000064292.1"/>
    </source>
</evidence>
<dbReference type="GO" id="GO:0005634">
    <property type="term" value="C:nucleus"/>
    <property type="evidence" value="ECO:0007669"/>
    <property type="project" value="InterPro"/>
</dbReference>
<dbReference type="Gene3D" id="1.25.10.10">
    <property type="entry name" value="Leucine-rich Repeat Variant"/>
    <property type="match status" value="1"/>
</dbReference>
<dbReference type="InterPro" id="IPR011989">
    <property type="entry name" value="ARM-like"/>
</dbReference>